<sequence>MFRTTSRKQRFAMYAVSAAIVGGGVLVPTSAFAAPATAGTTSVAAPTSGHESKNDNKKEKWENKNKKHGKDKKHEKNKKNKKHQGKKNKVRDVENMPGCKFYQGKVYCEHKPDKPAPAPNPAPPAPPKPDTKPPAPNADPVVMDKENPDKVQTPAA</sequence>
<feature type="compositionally biased region" description="Pro residues" evidence="1">
    <location>
        <begin position="115"/>
        <end position="137"/>
    </location>
</feature>
<evidence type="ECO:0000256" key="1">
    <source>
        <dbReference type="SAM" id="MobiDB-lite"/>
    </source>
</evidence>
<accession>A0ABX3FZ96</accession>
<keyword evidence="2" id="KW-0732">Signal</keyword>
<feature type="region of interest" description="Disordered" evidence="1">
    <location>
        <begin position="36"/>
        <end position="97"/>
    </location>
</feature>
<keyword evidence="4" id="KW-1185">Reference proteome</keyword>
<feature type="signal peptide" evidence="2">
    <location>
        <begin position="1"/>
        <end position="33"/>
    </location>
</feature>
<feature type="compositionally biased region" description="Basic residues" evidence="1">
    <location>
        <begin position="65"/>
        <end position="89"/>
    </location>
</feature>
<feature type="region of interest" description="Disordered" evidence="1">
    <location>
        <begin position="109"/>
        <end position="156"/>
    </location>
</feature>
<organism evidence="3 4">
    <name type="scientific">Streptomyces amritsarensis</name>
    <dbReference type="NCBI Taxonomy" id="681158"/>
    <lineage>
        <taxon>Bacteria</taxon>
        <taxon>Bacillati</taxon>
        <taxon>Actinomycetota</taxon>
        <taxon>Actinomycetes</taxon>
        <taxon>Kitasatosporales</taxon>
        <taxon>Streptomycetaceae</taxon>
        <taxon>Streptomyces</taxon>
    </lineage>
</organism>
<dbReference type="RefSeq" id="WP_060180971.1">
    <property type="nucleotide sequence ID" value="NZ_MQUR01000085.1"/>
</dbReference>
<evidence type="ECO:0000313" key="4">
    <source>
        <dbReference type="Proteomes" id="UP000187151"/>
    </source>
</evidence>
<gene>
    <name evidence="3" type="ORF">AVW11_28010</name>
</gene>
<reference evidence="3 4" key="1">
    <citation type="submission" date="2016-01" db="EMBL/GenBank/DDBJ databases">
        <title>Streptomyces amritsarensis strain MTCC 11845 genome sequencing and assembly.</title>
        <authorList>
            <person name="Sharma D."/>
            <person name="Nair G.R."/>
            <person name="Kaur G."/>
            <person name="Manhas R.K."/>
            <person name="Mayilraj S."/>
        </authorList>
    </citation>
    <scope>NUCLEOTIDE SEQUENCE [LARGE SCALE GENOMIC DNA]</scope>
    <source>
        <strain evidence="3 4">MTCC 11845</strain>
    </source>
</reference>
<evidence type="ECO:0000313" key="3">
    <source>
        <dbReference type="EMBL" id="OLZ58539.1"/>
    </source>
</evidence>
<comment type="caution">
    <text evidence="3">The sequence shown here is derived from an EMBL/GenBank/DDBJ whole genome shotgun (WGS) entry which is preliminary data.</text>
</comment>
<proteinExistence type="predicted"/>
<feature type="compositionally biased region" description="Basic and acidic residues" evidence="1">
    <location>
        <begin position="50"/>
        <end position="64"/>
    </location>
</feature>
<name>A0ABX3FZ96_9ACTN</name>
<evidence type="ECO:0000256" key="2">
    <source>
        <dbReference type="SAM" id="SignalP"/>
    </source>
</evidence>
<feature type="chain" id="PRO_5046285775" evidence="2">
    <location>
        <begin position="34"/>
        <end position="156"/>
    </location>
</feature>
<dbReference type="Proteomes" id="UP000187151">
    <property type="component" value="Unassembled WGS sequence"/>
</dbReference>
<dbReference type="EMBL" id="MQUR01000085">
    <property type="protein sequence ID" value="OLZ58539.1"/>
    <property type="molecule type" value="Genomic_DNA"/>
</dbReference>
<protein>
    <submittedName>
        <fullName evidence="3">Uncharacterized protein</fullName>
    </submittedName>
</protein>